<accession>A0A176ZFF5</accession>
<gene>
    <name evidence="1" type="ORF">AXW67_36390</name>
</gene>
<keyword evidence="2" id="KW-1185">Reference proteome</keyword>
<proteinExistence type="predicted"/>
<sequence>MPPSPPKVELRLSLVGTVSGADQSLAIFVDQTSKATLRLKVGEDYQGWRLRSVRGREATMARGELIETLNFPKPGEGAPVIGAAVAESAVRRGSSHTPEYD</sequence>
<dbReference type="Proteomes" id="UP000077173">
    <property type="component" value="Unassembled WGS sequence"/>
</dbReference>
<dbReference type="EMBL" id="LSEF01000025">
    <property type="protein sequence ID" value="OAF19279.1"/>
    <property type="molecule type" value="Genomic_DNA"/>
</dbReference>
<organism evidence="1 2">
    <name type="scientific">Bradyrhizobium neotropicale</name>
    <dbReference type="NCBI Taxonomy" id="1497615"/>
    <lineage>
        <taxon>Bacteria</taxon>
        <taxon>Pseudomonadati</taxon>
        <taxon>Pseudomonadota</taxon>
        <taxon>Alphaproteobacteria</taxon>
        <taxon>Hyphomicrobiales</taxon>
        <taxon>Nitrobacteraceae</taxon>
        <taxon>Bradyrhizobium</taxon>
    </lineage>
</organism>
<dbReference type="AlphaFoldDB" id="A0A176ZFF5"/>
<reference evidence="1 2" key="1">
    <citation type="submission" date="2016-02" db="EMBL/GenBank/DDBJ databases">
        <title>Draft genome sequence of the strain BR 10247T Bradyrhizobium neotropicale isolated from nodules of Centrolobium paraense.</title>
        <authorList>
            <person name="Simoes-Araujo J.L."/>
            <person name="Barauna A.C."/>
            <person name="Silva K."/>
            <person name="Zilli J.E."/>
        </authorList>
    </citation>
    <scope>NUCLEOTIDE SEQUENCE [LARGE SCALE GENOMIC DNA]</scope>
    <source>
        <strain evidence="1 2">BR 10247</strain>
    </source>
</reference>
<protein>
    <submittedName>
        <fullName evidence="1">Uncharacterized protein</fullName>
    </submittedName>
</protein>
<name>A0A176ZFF5_9BRAD</name>
<comment type="caution">
    <text evidence="1">The sequence shown here is derived from an EMBL/GenBank/DDBJ whole genome shotgun (WGS) entry which is preliminary data.</text>
</comment>
<evidence type="ECO:0000313" key="1">
    <source>
        <dbReference type="EMBL" id="OAF19279.1"/>
    </source>
</evidence>
<evidence type="ECO:0000313" key="2">
    <source>
        <dbReference type="Proteomes" id="UP000077173"/>
    </source>
</evidence>
<dbReference type="RefSeq" id="WP_145927408.1">
    <property type="nucleotide sequence ID" value="NZ_LSEF01000025.1"/>
</dbReference>